<dbReference type="FunFam" id="2.60.20.10:FF:000003">
    <property type="entry name" value="Crystallin gamma S"/>
    <property type="match status" value="1"/>
</dbReference>
<evidence type="ECO:0000256" key="2">
    <source>
        <dbReference type="ARBA" id="ARBA00022613"/>
    </source>
</evidence>
<evidence type="ECO:0000259" key="4">
    <source>
        <dbReference type="PROSITE" id="PS50915"/>
    </source>
</evidence>
<dbReference type="GO" id="GO:0005212">
    <property type="term" value="F:structural constituent of eye lens"/>
    <property type="evidence" value="ECO:0007669"/>
    <property type="project" value="UniProtKB-KW"/>
</dbReference>
<feature type="domain" description="Beta/gamma crystallin 'Greek key'" evidence="4">
    <location>
        <begin position="174"/>
        <end position="216"/>
    </location>
</feature>
<dbReference type="GO" id="GO:0007601">
    <property type="term" value="P:visual perception"/>
    <property type="evidence" value="ECO:0007669"/>
    <property type="project" value="TreeGrafter"/>
</dbReference>
<evidence type="ECO:0000256" key="3">
    <source>
        <dbReference type="ARBA" id="ARBA00022737"/>
    </source>
</evidence>
<dbReference type="InterPro" id="IPR011024">
    <property type="entry name" value="G_crystallin-like"/>
</dbReference>
<dbReference type="InterPro" id="IPR050252">
    <property type="entry name" value="Beta/Gamma-Crystallin"/>
</dbReference>
<dbReference type="Pfam" id="PF00030">
    <property type="entry name" value="Crystall"/>
    <property type="match status" value="2"/>
</dbReference>
<reference evidence="5" key="2">
    <citation type="submission" date="2025-09" db="UniProtKB">
        <authorList>
            <consortium name="Ensembl"/>
        </authorList>
    </citation>
    <scope>IDENTIFICATION</scope>
</reference>
<evidence type="ECO:0000256" key="1">
    <source>
        <dbReference type="ARBA" id="ARBA00009646"/>
    </source>
</evidence>
<name>A0A9J8C0E9_CYPCA</name>
<dbReference type="Ensembl" id="ENSCCRT00000167265.1">
    <property type="protein sequence ID" value="ENSCCRP00000158835.1"/>
    <property type="gene ID" value="ENSCCRG00000071742.1"/>
</dbReference>
<evidence type="ECO:0000313" key="5">
    <source>
        <dbReference type="Ensembl" id="ENSCCRP00000158835.1"/>
    </source>
</evidence>
<evidence type="ECO:0000313" key="6">
    <source>
        <dbReference type="Proteomes" id="UP001108240"/>
    </source>
</evidence>
<dbReference type="Gene3D" id="2.60.20.10">
    <property type="entry name" value="Crystallins"/>
    <property type="match status" value="2"/>
</dbReference>
<sequence>MGKVKQYCKESEKSHTKIFLTLYSRYLHWIYCELYMHMDFLLFFKQIIFYEDKNFEGHQYECSGDCSDMLCYLSCCNSIMVESGCFMIYEQPHFKGQQFLVRKGEYPDFKSWLGKNDCVCSCCEIPMTQGSSHEVKLFERMEYGGQMMALVDDCPNVMDMFQTNHIFSCKVMSGSWLFFEQSNYKGRMYLIRPGEYTRFTEWGGLSAHVGSIKRITDY</sequence>
<dbReference type="Proteomes" id="UP001108240">
    <property type="component" value="Unplaced"/>
</dbReference>
<reference evidence="5" key="1">
    <citation type="submission" date="2025-08" db="UniProtKB">
        <authorList>
            <consortium name="Ensembl"/>
        </authorList>
    </citation>
    <scope>IDENTIFICATION</scope>
</reference>
<protein>
    <submittedName>
        <fullName evidence="5">Si:dkey-57a22.14</fullName>
    </submittedName>
</protein>
<feature type="domain" description="Beta/gamma crystallin 'Greek key'" evidence="4">
    <location>
        <begin position="84"/>
        <end position="139"/>
    </location>
</feature>
<keyword evidence="6" id="KW-1185">Reference proteome</keyword>
<dbReference type="OMA" id="MDRFHVN"/>
<dbReference type="InterPro" id="IPR001064">
    <property type="entry name" value="Beta/gamma_crystallin"/>
</dbReference>
<dbReference type="PANTHER" id="PTHR11818:SF129">
    <property type="entry name" value="CRYSTALLIN, GAMMA M6-RELATED"/>
    <property type="match status" value="1"/>
</dbReference>
<proteinExistence type="inferred from homology"/>
<dbReference type="GeneTree" id="ENSGT00940000163494"/>
<dbReference type="PANTHER" id="PTHR11818">
    <property type="entry name" value="BETA/GAMMA CRYSTALLIN"/>
    <property type="match status" value="1"/>
</dbReference>
<keyword evidence="3" id="KW-0677">Repeat</keyword>
<dbReference type="AlphaFoldDB" id="A0A9J8C0E9"/>
<keyword evidence="2" id="KW-0273">Eye lens protein</keyword>
<dbReference type="SUPFAM" id="SSF49695">
    <property type="entry name" value="gamma-Crystallin-like"/>
    <property type="match status" value="1"/>
</dbReference>
<dbReference type="PROSITE" id="PS50915">
    <property type="entry name" value="CRYSTALLIN_BETA_GAMMA"/>
    <property type="match status" value="2"/>
</dbReference>
<organism evidence="5 6">
    <name type="scientific">Cyprinus carpio carpio</name>
    <dbReference type="NCBI Taxonomy" id="630221"/>
    <lineage>
        <taxon>Eukaryota</taxon>
        <taxon>Metazoa</taxon>
        <taxon>Chordata</taxon>
        <taxon>Craniata</taxon>
        <taxon>Vertebrata</taxon>
        <taxon>Euteleostomi</taxon>
        <taxon>Actinopterygii</taxon>
        <taxon>Neopterygii</taxon>
        <taxon>Teleostei</taxon>
        <taxon>Ostariophysi</taxon>
        <taxon>Cypriniformes</taxon>
        <taxon>Cyprinidae</taxon>
        <taxon>Cyprininae</taxon>
        <taxon>Cyprinus</taxon>
    </lineage>
</organism>
<dbReference type="FunFam" id="2.60.20.10:FF:000020">
    <property type="match status" value="1"/>
</dbReference>
<comment type="similarity">
    <text evidence="1">Belongs to the beta/gamma-crystallin family.</text>
</comment>
<accession>A0A9J8C0E9</accession>
<dbReference type="GO" id="GO:0002088">
    <property type="term" value="P:lens development in camera-type eye"/>
    <property type="evidence" value="ECO:0007669"/>
    <property type="project" value="TreeGrafter"/>
</dbReference>
<dbReference type="PRINTS" id="PR01367">
    <property type="entry name" value="BGCRYSTALLIN"/>
</dbReference>
<dbReference type="SMART" id="SM00247">
    <property type="entry name" value="XTALbg"/>
    <property type="match status" value="2"/>
</dbReference>